<keyword evidence="3" id="KW-1185">Reference proteome</keyword>
<organism evidence="2 3">
    <name type="scientific">Trifolium medium</name>
    <dbReference type="NCBI Taxonomy" id="97028"/>
    <lineage>
        <taxon>Eukaryota</taxon>
        <taxon>Viridiplantae</taxon>
        <taxon>Streptophyta</taxon>
        <taxon>Embryophyta</taxon>
        <taxon>Tracheophyta</taxon>
        <taxon>Spermatophyta</taxon>
        <taxon>Magnoliopsida</taxon>
        <taxon>eudicotyledons</taxon>
        <taxon>Gunneridae</taxon>
        <taxon>Pentapetalae</taxon>
        <taxon>rosids</taxon>
        <taxon>fabids</taxon>
        <taxon>Fabales</taxon>
        <taxon>Fabaceae</taxon>
        <taxon>Papilionoideae</taxon>
        <taxon>50 kb inversion clade</taxon>
        <taxon>NPAAA clade</taxon>
        <taxon>Hologalegina</taxon>
        <taxon>IRL clade</taxon>
        <taxon>Trifolieae</taxon>
        <taxon>Trifolium</taxon>
    </lineage>
</organism>
<proteinExistence type="predicted"/>
<sequence>SAKFPIAPPGVQQAVQSLSRGMLSDSPGWGR</sequence>
<evidence type="ECO:0000313" key="3">
    <source>
        <dbReference type="Proteomes" id="UP000265520"/>
    </source>
</evidence>
<name>A0A392VGE4_9FABA</name>
<evidence type="ECO:0000313" key="2">
    <source>
        <dbReference type="EMBL" id="MCI85915.1"/>
    </source>
</evidence>
<comment type="caution">
    <text evidence="2">The sequence shown here is derived from an EMBL/GenBank/DDBJ whole genome shotgun (WGS) entry which is preliminary data.</text>
</comment>
<accession>A0A392VGE4</accession>
<reference evidence="2 3" key="1">
    <citation type="journal article" date="2018" name="Front. Plant Sci.">
        <title>Red Clover (Trifolium pratense) and Zigzag Clover (T. medium) - A Picture of Genomic Similarities and Differences.</title>
        <authorList>
            <person name="Dluhosova J."/>
            <person name="Istvanek J."/>
            <person name="Nedelnik J."/>
            <person name="Repkova J."/>
        </authorList>
    </citation>
    <scope>NUCLEOTIDE SEQUENCE [LARGE SCALE GENOMIC DNA]</scope>
    <source>
        <strain evidence="3">cv. 10/8</strain>
        <tissue evidence="2">Leaf</tissue>
    </source>
</reference>
<dbReference type="Proteomes" id="UP000265520">
    <property type="component" value="Unassembled WGS sequence"/>
</dbReference>
<dbReference type="AlphaFoldDB" id="A0A392VGE4"/>
<evidence type="ECO:0000256" key="1">
    <source>
        <dbReference type="SAM" id="MobiDB-lite"/>
    </source>
</evidence>
<dbReference type="EMBL" id="LXQA011126728">
    <property type="protein sequence ID" value="MCI85915.1"/>
    <property type="molecule type" value="Genomic_DNA"/>
</dbReference>
<feature type="region of interest" description="Disordered" evidence="1">
    <location>
        <begin position="1"/>
        <end position="31"/>
    </location>
</feature>
<feature type="non-terminal residue" evidence="2">
    <location>
        <position position="1"/>
    </location>
</feature>
<protein>
    <submittedName>
        <fullName evidence="2">Uncharacterized protein</fullName>
    </submittedName>
</protein>